<protein>
    <submittedName>
        <fullName evidence="1">Uncharacterized protein</fullName>
    </submittedName>
</protein>
<accession>A0ABS1V5F8</accession>
<dbReference type="EMBL" id="JAEUXJ010000006">
    <property type="protein sequence ID" value="MBL6456929.1"/>
    <property type="molecule type" value="Genomic_DNA"/>
</dbReference>
<proteinExistence type="predicted"/>
<keyword evidence="2" id="KW-1185">Reference proteome</keyword>
<comment type="caution">
    <text evidence="1">The sequence shown here is derived from an EMBL/GenBank/DDBJ whole genome shotgun (WGS) entry which is preliminary data.</text>
</comment>
<organism evidence="1 2">
    <name type="scientific">Belnapia mucosa</name>
    <dbReference type="NCBI Taxonomy" id="2804532"/>
    <lineage>
        <taxon>Bacteria</taxon>
        <taxon>Pseudomonadati</taxon>
        <taxon>Pseudomonadota</taxon>
        <taxon>Alphaproteobacteria</taxon>
        <taxon>Acetobacterales</taxon>
        <taxon>Roseomonadaceae</taxon>
        <taxon>Belnapia</taxon>
    </lineage>
</organism>
<reference evidence="1 2" key="1">
    <citation type="submission" date="2021-01" db="EMBL/GenBank/DDBJ databases">
        <title>Belnapia mucosa sp. nov. and Belnapia arida sp. nov., isolated from the Tabernas Desert (Almeria, Spain).</title>
        <authorList>
            <person name="Molina-Menor E."/>
            <person name="Vidal-Verdu A."/>
            <person name="Calonge A."/>
            <person name="Satari L."/>
            <person name="Pereto Magraner J."/>
            <person name="Porcar Miralles M."/>
        </authorList>
    </citation>
    <scope>NUCLEOTIDE SEQUENCE [LARGE SCALE GENOMIC DNA]</scope>
    <source>
        <strain evidence="1 2">T6</strain>
    </source>
</reference>
<evidence type="ECO:0000313" key="2">
    <source>
        <dbReference type="Proteomes" id="UP000606490"/>
    </source>
</evidence>
<evidence type="ECO:0000313" key="1">
    <source>
        <dbReference type="EMBL" id="MBL6456929.1"/>
    </source>
</evidence>
<dbReference type="Proteomes" id="UP000606490">
    <property type="component" value="Unassembled WGS sequence"/>
</dbReference>
<name>A0ABS1V5F8_9PROT</name>
<gene>
    <name evidence="1" type="ORF">JMJ55_16450</name>
</gene>
<sequence length="141" mass="14723">MGWLGRARAEAMPDASGTALLLRRPGGEARRIGLRGMGEAMFIRIGDSFTGGEAGWWVLPEAGGATAISIECRGAEPALRGPLRPVLEAAGGVLLVELAEAPAALRRSRDGVASLTLAEAAALRDRALRHLPSPRDLPVIP</sequence>
<dbReference type="RefSeq" id="WP_202826667.1">
    <property type="nucleotide sequence ID" value="NZ_JAEUXJ010000006.1"/>
</dbReference>